<accession>A0A1G7F5B0</accession>
<keyword evidence="5" id="KW-1185">Reference proteome</keyword>
<evidence type="ECO:0000256" key="1">
    <source>
        <dbReference type="ARBA" id="ARBA00022679"/>
    </source>
</evidence>
<dbReference type="Gene3D" id="3.40.630.30">
    <property type="match status" value="1"/>
</dbReference>
<gene>
    <name evidence="4" type="ORF">SAMN04488567_2433</name>
</gene>
<organism evidence="4 5">
    <name type="scientific">Limimaricola pyoseonensis</name>
    <dbReference type="NCBI Taxonomy" id="521013"/>
    <lineage>
        <taxon>Bacteria</taxon>
        <taxon>Pseudomonadati</taxon>
        <taxon>Pseudomonadota</taxon>
        <taxon>Alphaproteobacteria</taxon>
        <taxon>Rhodobacterales</taxon>
        <taxon>Paracoccaceae</taxon>
        <taxon>Limimaricola</taxon>
    </lineage>
</organism>
<name>A0A1G7F5B0_9RHOB</name>
<reference evidence="5" key="1">
    <citation type="submission" date="2016-10" db="EMBL/GenBank/DDBJ databases">
        <authorList>
            <person name="Varghese N."/>
            <person name="Submissions S."/>
        </authorList>
    </citation>
    <scope>NUCLEOTIDE SEQUENCE [LARGE SCALE GENOMIC DNA]</scope>
    <source>
        <strain evidence="5">DSM 21424</strain>
    </source>
</reference>
<evidence type="ECO:0000256" key="2">
    <source>
        <dbReference type="ARBA" id="ARBA00023315"/>
    </source>
</evidence>
<proteinExistence type="predicted"/>
<dbReference type="InterPro" id="IPR016181">
    <property type="entry name" value="Acyl_CoA_acyltransferase"/>
</dbReference>
<dbReference type="CDD" id="cd04301">
    <property type="entry name" value="NAT_SF"/>
    <property type="match status" value="1"/>
</dbReference>
<evidence type="ECO:0000259" key="3">
    <source>
        <dbReference type="PROSITE" id="PS51186"/>
    </source>
</evidence>
<dbReference type="AlphaFoldDB" id="A0A1G7F5B0"/>
<dbReference type="Proteomes" id="UP000198922">
    <property type="component" value="Unassembled WGS sequence"/>
</dbReference>
<dbReference type="InterPro" id="IPR050832">
    <property type="entry name" value="Bact_Acetyltransf"/>
</dbReference>
<protein>
    <submittedName>
        <fullName evidence="4">Putative acetyltransferase</fullName>
    </submittedName>
</protein>
<keyword evidence="2" id="KW-0012">Acyltransferase</keyword>
<dbReference type="RefSeq" id="WP_242652260.1">
    <property type="nucleotide sequence ID" value="NZ_FNAT01000003.1"/>
</dbReference>
<dbReference type="EMBL" id="FNAT01000003">
    <property type="protein sequence ID" value="SDE71108.1"/>
    <property type="molecule type" value="Genomic_DNA"/>
</dbReference>
<feature type="domain" description="N-acetyltransferase" evidence="3">
    <location>
        <begin position="3"/>
        <end position="150"/>
    </location>
</feature>
<dbReference type="STRING" id="521013.SAMN04488567_2433"/>
<evidence type="ECO:0000313" key="5">
    <source>
        <dbReference type="Proteomes" id="UP000198922"/>
    </source>
</evidence>
<dbReference type="PANTHER" id="PTHR43877:SF2">
    <property type="entry name" value="AMINOALKYLPHOSPHONATE N-ACETYLTRANSFERASE-RELATED"/>
    <property type="match status" value="1"/>
</dbReference>
<sequence>MSVEVKPARATDPGPRALIEASHELMRSLFPPEENHFLPIEALDAPDIRFFAAFDEGTPLGCGALHVKPGYGELKSVFVAEAARGRGVGLMLLDRLERAARDEGLAVLRLETGDLLAAAHRLYARAGYREIGPFGDYAANGSSLFMEKRL</sequence>
<dbReference type="Pfam" id="PF00583">
    <property type="entry name" value="Acetyltransf_1"/>
    <property type="match status" value="1"/>
</dbReference>
<dbReference type="GO" id="GO:0016747">
    <property type="term" value="F:acyltransferase activity, transferring groups other than amino-acyl groups"/>
    <property type="evidence" value="ECO:0007669"/>
    <property type="project" value="InterPro"/>
</dbReference>
<dbReference type="PROSITE" id="PS51186">
    <property type="entry name" value="GNAT"/>
    <property type="match status" value="1"/>
</dbReference>
<dbReference type="PANTHER" id="PTHR43877">
    <property type="entry name" value="AMINOALKYLPHOSPHONATE N-ACETYLTRANSFERASE-RELATED-RELATED"/>
    <property type="match status" value="1"/>
</dbReference>
<dbReference type="InterPro" id="IPR000182">
    <property type="entry name" value="GNAT_dom"/>
</dbReference>
<keyword evidence="1 4" id="KW-0808">Transferase</keyword>
<dbReference type="SUPFAM" id="SSF55729">
    <property type="entry name" value="Acyl-CoA N-acyltransferases (Nat)"/>
    <property type="match status" value="1"/>
</dbReference>
<evidence type="ECO:0000313" key="4">
    <source>
        <dbReference type="EMBL" id="SDE71108.1"/>
    </source>
</evidence>